<dbReference type="Proteomes" id="UP000326354">
    <property type="component" value="Chromosome"/>
</dbReference>
<dbReference type="OrthoDB" id="9763697at2"/>
<dbReference type="RefSeq" id="WP_151967991.1">
    <property type="nucleotide sequence ID" value="NZ_AP019860.1"/>
</dbReference>
<keyword evidence="4" id="KW-1185">Reference proteome</keyword>
<dbReference type="EMBL" id="AP019860">
    <property type="protein sequence ID" value="BBM83808.1"/>
    <property type="molecule type" value="Genomic_DNA"/>
</dbReference>
<dbReference type="AlphaFoldDB" id="A0A5S9IKZ8"/>
<sequence>MAQQKIGPDRFDYTNSPFALGHQFLDAFIESGLNGPGFDKKDIMQQEKPTQIIILHAALERITWAHIPKKNHFLITLVKIKHEQDYNDRIGCVLDIVYPEIETLVQEIMSLTQPYTPEDVEDILIAAVNIAQLNLKHPHHAVTPGLIPGILKHLKKKRNQNCIPMAKPLLQQLKEPYAASFLYGGEKSLKALDNFLEDSESQDPKIKSLPKGGEHWAELLISQIDKLPKIWYKLLQHAPVANRNSPSTSWLKKAQKLIKDVDDKQFCKYVGNWLSELKRETKRLQDKNAHILKGFVWYCSLVSKPPLQAIGDAVEGGLKKTPQGLVCSKIAAACFYTLEQIGTMEALMQLIRLKMRIKSPWGLEQIQLVIDKLKDRHQMTEEQIQEIAVPQLSKLEYEIAGCRAQIVITGTQTSVQWFNTSGKTQKSVPVQVKKQHPQQLKDIKKVAKDTQTMLVAQKARLERLFLADISWSYSLWQERYLNQSLLSVLTKKLIWLFKKDKRHSCGIYHDGKIIDVNGKQIKWLDKETTVQLWHPIGFSSNEVLKWREFLEHKEIVQPFKQAHREVYIITDAEFTTDTYSNRFAAHIIKQHLLTTLCQQRNWQYDVLGSWDSGDAGVARLKLEKWNLTAEFMIHYSGDDSTSPAGVINYVSTDRVHFVGAEDYVRLCDVPAFIFSEVMRDIDLFVSISSIGNDPQWQDGDHYEYWESYSFGDLSESAAMRKDTLERLIPKLKIADVCSIEGKYLYVKGKIRHYKIHLGSGNILMAPNDQYLCIVQDVIKQRKQGNVFLPFAGDNRLALILSKAFMLAADDKIKDKTILAQIEVNYPHLVPNGT</sequence>
<proteinExistence type="predicted"/>
<evidence type="ECO:0000313" key="3">
    <source>
        <dbReference type="EMBL" id="BBM83808.1"/>
    </source>
</evidence>
<evidence type="ECO:0000259" key="1">
    <source>
        <dbReference type="Pfam" id="PF13569"/>
    </source>
</evidence>
<dbReference type="Pfam" id="PF24879">
    <property type="entry name" value="DUF7737"/>
    <property type="match status" value="1"/>
</dbReference>
<evidence type="ECO:0000313" key="4">
    <source>
        <dbReference type="Proteomes" id="UP000326354"/>
    </source>
</evidence>
<dbReference type="InterPro" id="IPR056639">
    <property type="entry name" value="DUF7737"/>
</dbReference>
<dbReference type="KEGG" id="uam:UABAM_02163"/>
<feature type="domain" description="DUF7737" evidence="2">
    <location>
        <begin position="717"/>
        <end position="821"/>
    </location>
</feature>
<reference evidence="3 4" key="1">
    <citation type="submission" date="2019-08" db="EMBL/GenBank/DDBJ databases">
        <title>Complete genome sequence of Candidatus Uab amorphum.</title>
        <authorList>
            <person name="Shiratori T."/>
            <person name="Suzuki S."/>
            <person name="Kakizawa Y."/>
            <person name="Ishida K."/>
        </authorList>
    </citation>
    <scope>NUCLEOTIDE SEQUENCE [LARGE SCALE GENOMIC DNA]</scope>
    <source>
        <strain evidence="3 4">SRT547</strain>
    </source>
</reference>
<dbReference type="Pfam" id="PF13569">
    <property type="entry name" value="DUF4132"/>
    <property type="match status" value="1"/>
</dbReference>
<name>A0A5S9IKZ8_UABAM</name>
<protein>
    <submittedName>
        <fullName evidence="3">Uncharacterized protein</fullName>
    </submittedName>
</protein>
<dbReference type="InterPro" id="IPR025406">
    <property type="entry name" value="DUF4132"/>
</dbReference>
<feature type="domain" description="DUF4132" evidence="1">
    <location>
        <begin position="422"/>
        <end position="602"/>
    </location>
</feature>
<accession>A0A5S9IKZ8</accession>
<gene>
    <name evidence="3" type="ORF">UABAM_02163</name>
</gene>
<organism evidence="3 4">
    <name type="scientific">Uabimicrobium amorphum</name>
    <dbReference type="NCBI Taxonomy" id="2596890"/>
    <lineage>
        <taxon>Bacteria</taxon>
        <taxon>Pseudomonadati</taxon>
        <taxon>Planctomycetota</taxon>
        <taxon>Candidatus Uabimicrobiia</taxon>
        <taxon>Candidatus Uabimicrobiales</taxon>
        <taxon>Candidatus Uabimicrobiaceae</taxon>
        <taxon>Candidatus Uabimicrobium</taxon>
    </lineage>
</organism>
<evidence type="ECO:0000259" key="2">
    <source>
        <dbReference type="Pfam" id="PF24879"/>
    </source>
</evidence>